<dbReference type="EC" id="4.2.1.93" evidence="7"/>
<feature type="binding site" evidence="7">
    <location>
        <begin position="230"/>
        <end position="234"/>
    </location>
    <ligand>
        <name>ATP</name>
        <dbReference type="ChEBI" id="CHEBI:30616"/>
    </ligand>
</feature>
<dbReference type="OrthoDB" id="8110916at2759"/>
<feature type="binding site" evidence="7">
    <location>
        <begin position="190"/>
        <end position="196"/>
    </location>
    <ligand>
        <name>(6S)-NADPHX</name>
        <dbReference type="ChEBI" id="CHEBI:64076"/>
    </ligand>
</feature>
<dbReference type="Pfam" id="PF01256">
    <property type="entry name" value="Carb_kinase"/>
    <property type="match status" value="1"/>
</dbReference>
<dbReference type="InterPro" id="IPR000631">
    <property type="entry name" value="CARKD"/>
</dbReference>
<sequence>MAVTKFAHHILGNVSRHLRVAYRFSYSTMSASDDEYLGAMVRAIIPPLSFSQYKGQCGRIGVVGGCKEYTGAPYFAAISLLKVGADLSHVFCTEGAAPVIKSYSPELIVHPILDKSDATDELKEWIQKMHALVIGPGLGRDPKLFENVKVVLNEATERDLPLVIDADGVYFLTLDPSLIQNYTRAILTPNAPEFKRLYSAVMGEEPPTGDAQQSTKDLSLALGNVTIVRKGPEDIISNGEHVLIGNAEGSPRRCGGQGDLLSGSMGVFAHWAHNALNQTSNQELQVYGPTMAAAYAASTLTRECSRQAFFHHGRSMTTSDMIDKIHHSFERLFSD</sequence>
<reference evidence="11" key="1">
    <citation type="submission" date="2012-12" db="EMBL/GenBank/DDBJ databases">
        <authorList>
            <person name="Hellsten U."/>
            <person name="Grimwood J."/>
            <person name="Chapman J.A."/>
            <person name="Shapiro H."/>
            <person name="Aerts A."/>
            <person name="Otillar R.P."/>
            <person name="Terry A.Y."/>
            <person name="Boore J.L."/>
            <person name="Simakov O."/>
            <person name="Marletaz F."/>
            <person name="Cho S.-J."/>
            <person name="Edsinger-Gonzales E."/>
            <person name="Havlak P."/>
            <person name="Kuo D.-H."/>
            <person name="Larsson T."/>
            <person name="Lv J."/>
            <person name="Arendt D."/>
            <person name="Savage R."/>
            <person name="Osoegawa K."/>
            <person name="de Jong P."/>
            <person name="Lindberg D.R."/>
            <person name="Seaver E.C."/>
            <person name="Weisblat D.A."/>
            <person name="Putnam N.H."/>
            <person name="Grigoriev I.V."/>
            <person name="Rokhsar D.S."/>
        </authorList>
    </citation>
    <scope>NUCLEOTIDE SEQUENCE</scope>
    <source>
        <strain evidence="11">I ESC-2004</strain>
    </source>
</reference>
<dbReference type="EMBL" id="KB299236">
    <property type="protein sequence ID" value="ELU08229.1"/>
    <property type="molecule type" value="Genomic_DNA"/>
</dbReference>
<dbReference type="OMA" id="WRAAYHN"/>
<evidence type="ECO:0000256" key="1">
    <source>
        <dbReference type="ARBA" id="ARBA00022741"/>
    </source>
</evidence>
<keyword evidence="2 7" id="KW-0067">ATP-binding</keyword>
<protein>
    <recommendedName>
        <fullName evidence="7">ATP-dependent (S)-NAD(P)H-hydrate dehydratase</fullName>
        <ecNumber evidence="7">4.2.1.93</ecNumber>
    </recommendedName>
    <alternativeName>
        <fullName evidence="7">ATP-dependent NAD(P)HX dehydratase</fullName>
    </alternativeName>
</protein>
<evidence type="ECO:0000313" key="9">
    <source>
        <dbReference type="EMBL" id="ELU08229.1"/>
    </source>
</evidence>
<feature type="domain" description="YjeF C-terminal" evidence="8">
    <location>
        <begin position="37"/>
        <end position="332"/>
    </location>
</feature>
<reference evidence="10" key="3">
    <citation type="submission" date="2015-06" db="UniProtKB">
        <authorList>
            <consortium name="EnsemblMetazoa"/>
        </authorList>
    </citation>
    <scope>IDENTIFICATION</scope>
</reference>
<keyword evidence="11" id="KW-1185">Reference proteome</keyword>
<dbReference type="GO" id="GO:0047453">
    <property type="term" value="F:ATP-dependent NAD(P)H-hydrate dehydratase activity"/>
    <property type="evidence" value="ECO:0007669"/>
    <property type="project" value="UniProtKB-UniRule"/>
</dbReference>
<keyword evidence="5 7" id="KW-0456">Lyase</keyword>
<comment type="similarity">
    <text evidence="7">Belongs to the NnrD/CARKD family.</text>
</comment>
<dbReference type="GO" id="GO:0110051">
    <property type="term" value="P:metabolite repair"/>
    <property type="evidence" value="ECO:0007669"/>
    <property type="project" value="TreeGrafter"/>
</dbReference>
<comment type="cofactor">
    <cofactor evidence="7">
        <name>Mg(2+)</name>
        <dbReference type="ChEBI" id="CHEBI:18420"/>
    </cofactor>
</comment>
<keyword evidence="7" id="KW-0597">Phosphoprotein</keyword>
<comment type="catalytic activity">
    <reaction evidence="6 7">
        <text>(6S)-NADPHX + ATP = ADP + phosphate + NADPH + H(+)</text>
        <dbReference type="Rhea" id="RHEA:32231"/>
        <dbReference type="ChEBI" id="CHEBI:15378"/>
        <dbReference type="ChEBI" id="CHEBI:30616"/>
        <dbReference type="ChEBI" id="CHEBI:43474"/>
        <dbReference type="ChEBI" id="CHEBI:57783"/>
        <dbReference type="ChEBI" id="CHEBI:64076"/>
        <dbReference type="ChEBI" id="CHEBI:456216"/>
        <dbReference type="EC" id="4.2.1.93"/>
    </reaction>
</comment>
<dbReference type="GO" id="GO:0046496">
    <property type="term" value="P:nicotinamide nucleotide metabolic process"/>
    <property type="evidence" value="ECO:0007669"/>
    <property type="project" value="UniProtKB-UniRule"/>
</dbReference>
<evidence type="ECO:0000256" key="4">
    <source>
        <dbReference type="ARBA" id="ARBA00023027"/>
    </source>
</evidence>
<evidence type="ECO:0000256" key="7">
    <source>
        <dbReference type="HAMAP-Rule" id="MF_03157"/>
    </source>
</evidence>
<dbReference type="FunFam" id="3.40.1190.20:FF:000028">
    <property type="entry name" value="ATP-dependent (S)-NAD(P)H-hydrate dehydratase"/>
    <property type="match status" value="1"/>
</dbReference>
<dbReference type="HOGENOM" id="CLU_030651_3_0_1"/>
<reference evidence="9 11" key="2">
    <citation type="journal article" date="2013" name="Nature">
        <title>Insights into bilaterian evolution from three spiralian genomes.</title>
        <authorList>
            <person name="Simakov O."/>
            <person name="Marletaz F."/>
            <person name="Cho S.J."/>
            <person name="Edsinger-Gonzales E."/>
            <person name="Havlak P."/>
            <person name="Hellsten U."/>
            <person name="Kuo D.H."/>
            <person name="Larsson T."/>
            <person name="Lv J."/>
            <person name="Arendt D."/>
            <person name="Savage R."/>
            <person name="Osoegawa K."/>
            <person name="de Jong P."/>
            <person name="Grimwood J."/>
            <person name="Chapman J.A."/>
            <person name="Shapiro H."/>
            <person name="Aerts A."/>
            <person name="Otillar R.P."/>
            <person name="Terry A.Y."/>
            <person name="Boore J.L."/>
            <person name="Grigoriev I.V."/>
            <person name="Lindberg D.R."/>
            <person name="Seaver E.C."/>
            <person name="Weisblat D.A."/>
            <person name="Putnam N.H."/>
            <person name="Rokhsar D.S."/>
        </authorList>
    </citation>
    <scope>NUCLEOTIDE SEQUENCE</scope>
    <source>
        <strain evidence="9 11">I ESC-2004</strain>
    </source>
</reference>
<feature type="binding site" evidence="7">
    <location>
        <position position="137"/>
    </location>
    <ligand>
        <name>(6S)-NADPHX</name>
        <dbReference type="ChEBI" id="CHEBI:64076"/>
    </ligand>
</feature>
<dbReference type="NCBIfam" id="TIGR00196">
    <property type="entry name" value="yjeF_cterm"/>
    <property type="match status" value="1"/>
</dbReference>
<feature type="binding site" evidence="7">
    <location>
        <begin position="249"/>
        <end position="258"/>
    </location>
    <ligand>
        <name>ATP</name>
        <dbReference type="ChEBI" id="CHEBI:30616"/>
    </ligand>
</feature>
<dbReference type="HAMAP" id="MF_01965">
    <property type="entry name" value="NADHX_dehydratase"/>
    <property type="match status" value="1"/>
</dbReference>
<gene>
    <name evidence="9" type="ORF">CAPTEDRAFT_173289</name>
</gene>
<dbReference type="Proteomes" id="UP000014760">
    <property type="component" value="Unassembled WGS sequence"/>
</dbReference>
<keyword evidence="3" id="KW-0521">NADP</keyword>
<dbReference type="PROSITE" id="PS51383">
    <property type="entry name" value="YJEF_C_3"/>
    <property type="match status" value="1"/>
</dbReference>
<evidence type="ECO:0000256" key="5">
    <source>
        <dbReference type="ARBA" id="ARBA00023239"/>
    </source>
</evidence>
<organism evidence="9">
    <name type="scientific">Capitella teleta</name>
    <name type="common">Polychaete worm</name>
    <dbReference type="NCBI Taxonomy" id="283909"/>
    <lineage>
        <taxon>Eukaryota</taxon>
        <taxon>Metazoa</taxon>
        <taxon>Spiralia</taxon>
        <taxon>Lophotrochozoa</taxon>
        <taxon>Annelida</taxon>
        <taxon>Polychaeta</taxon>
        <taxon>Sedentaria</taxon>
        <taxon>Scolecida</taxon>
        <taxon>Capitellidae</taxon>
        <taxon>Capitella</taxon>
    </lineage>
</organism>
<comment type="function">
    <text evidence="7">Catalyzes the dehydration of the S-form of NAD(P)HX at the expense of ATP, which is converted to ADP. Together with NAD(P)HX epimerase, which catalyzes the epimerization of the S- and R-forms, the enzyme allows the repair of both epimers of NAD(P)HX, a damaged form of NAD(P)H that is a result of enzymatic or heat-dependent hydration.</text>
</comment>
<comment type="catalytic activity">
    <reaction evidence="7">
        <text>(6S)-NADHX + ATP = ADP + phosphate + NADH + H(+)</text>
        <dbReference type="Rhea" id="RHEA:19017"/>
        <dbReference type="ChEBI" id="CHEBI:15378"/>
        <dbReference type="ChEBI" id="CHEBI:30616"/>
        <dbReference type="ChEBI" id="CHEBI:43474"/>
        <dbReference type="ChEBI" id="CHEBI:57945"/>
        <dbReference type="ChEBI" id="CHEBI:64074"/>
        <dbReference type="ChEBI" id="CHEBI:456216"/>
        <dbReference type="EC" id="4.2.1.93"/>
    </reaction>
</comment>
<dbReference type="InterPro" id="IPR029056">
    <property type="entry name" value="Ribokinase-like"/>
</dbReference>
<dbReference type="PANTHER" id="PTHR12592">
    <property type="entry name" value="ATP-DEPENDENT (S)-NAD(P)H-HYDRATE DEHYDRATASE FAMILY MEMBER"/>
    <property type="match status" value="1"/>
</dbReference>
<feature type="binding site" evidence="7">
    <location>
        <position position="259"/>
    </location>
    <ligand>
        <name>(6S)-NADPHX</name>
        <dbReference type="ChEBI" id="CHEBI:64076"/>
    </ligand>
</feature>
<evidence type="ECO:0000313" key="10">
    <source>
        <dbReference type="EnsemblMetazoa" id="CapteP173289"/>
    </source>
</evidence>
<accession>R7UNW2</accession>
<dbReference type="Gene3D" id="3.40.1190.20">
    <property type="match status" value="1"/>
</dbReference>
<dbReference type="CDD" id="cd01171">
    <property type="entry name" value="YXKO-related"/>
    <property type="match status" value="1"/>
</dbReference>
<dbReference type="PANTHER" id="PTHR12592:SF0">
    <property type="entry name" value="ATP-DEPENDENT (S)-NAD(P)H-HYDRATE DEHYDRATASE"/>
    <property type="match status" value="1"/>
</dbReference>
<proteinExistence type="inferred from homology"/>
<dbReference type="FunCoup" id="R7UNW2">
    <property type="interactions" value="266"/>
</dbReference>
<dbReference type="AlphaFoldDB" id="R7UNW2"/>
<keyword evidence="4 7" id="KW-0520">NAD</keyword>
<evidence type="ECO:0000313" key="11">
    <source>
        <dbReference type="Proteomes" id="UP000014760"/>
    </source>
</evidence>
<name>R7UNW2_CAPTE</name>
<dbReference type="STRING" id="283909.R7UNW2"/>
<evidence type="ECO:0000256" key="3">
    <source>
        <dbReference type="ARBA" id="ARBA00022857"/>
    </source>
</evidence>
<dbReference type="GO" id="GO:0005524">
    <property type="term" value="F:ATP binding"/>
    <property type="evidence" value="ECO:0007669"/>
    <property type="project" value="UniProtKB-KW"/>
</dbReference>
<evidence type="ECO:0000259" key="8">
    <source>
        <dbReference type="PROSITE" id="PS51383"/>
    </source>
</evidence>
<evidence type="ECO:0000256" key="2">
    <source>
        <dbReference type="ARBA" id="ARBA00022840"/>
    </source>
</evidence>
<evidence type="ECO:0000256" key="6">
    <source>
        <dbReference type="ARBA" id="ARBA00047472"/>
    </source>
</evidence>
<dbReference type="SUPFAM" id="SSF53613">
    <property type="entry name" value="Ribokinase-like"/>
    <property type="match status" value="1"/>
</dbReference>
<keyword evidence="1 7" id="KW-0547">Nucleotide-binding</keyword>
<dbReference type="EMBL" id="AMQN01006823">
    <property type="status" value="NOT_ANNOTATED_CDS"/>
    <property type="molecule type" value="Genomic_DNA"/>
</dbReference>
<dbReference type="EnsemblMetazoa" id="CapteT173289">
    <property type="protein sequence ID" value="CapteP173289"/>
    <property type="gene ID" value="CapteG173289"/>
</dbReference>